<dbReference type="PANTHER" id="PTHR21666">
    <property type="entry name" value="PEPTIDASE-RELATED"/>
    <property type="match status" value="1"/>
</dbReference>
<keyword evidence="2" id="KW-0645">Protease</keyword>
<dbReference type="EMBL" id="VZQQ01000008">
    <property type="protein sequence ID" value="MBC8747292.1"/>
    <property type="molecule type" value="Genomic_DNA"/>
</dbReference>
<evidence type="ECO:0000256" key="2">
    <source>
        <dbReference type="ARBA" id="ARBA00022670"/>
    </source>
</evidence>
<dbReference type="InterPro" id="IPR050570">
    <property type="entry name" value="Cell_wall_metabolism_enzyme"/>
</dbReference>
<name>A0ABR7PLN9_9BURK</name>
<reference evidence="8 9" key="1">
    <citation type="submission" date="2019-09" db="EMBL/GenBank/DDBJ databases">
        <title>Paraburkholderia podalyriae sp. nov., A South African Podalyria-associated rhizobium.</title>
        <authorList>
            <person name="Mavima L."/>
            <person name="Beukes C.W."/>
            <person name="Palmer M."/>
            <person name="De Meyer S.E."/>
            <person name="James E.K."/>
            <person name="Maluk M."/>
            <person name="Avontuur J.R."/>
            <person name="Chan W.Y."/>
            <person name="Venter S.N."/>
            <person name="Steenkamp E.T."/>
        </authorList>
    </citation>
    <scope>NUCLEOTIDE SEQUENCE [LARGE SCALE GENOMIC DNA]</scope>
    <source>
        <strain evidence="8 9">WC7.3b</strain>
    </source>
</reference>
<keyword evidence="6" id="KW-0482">Metalloprotease</keyword>
<dbReference type="CDD" id="cd12797">
    <property type="entry name" value="M23_peptidase"/>
    <property type="match status" value="1"/>
</dbReference>
<evidence type="ECO:0000313" key="8">
    <source>
        <dbReference type="EMBL" id="MBC8747292.1"/>
    </source>
</evidence>
<sequence length="392" mass="41764">MMRAPYLRHACCRARTISAAVGHSMNCRFMSSARAVLLCGIVALLGTSDWISESEIASRVKASSATRSSLASEATVPAVDGPVSKTRTGELADAAPMVMPEADSGSYAGRIEGTLRDTLVRASVPVDIQEQISRIFAHRLDLAAPAQKGDTYQLLYARADTTTERKRLTAVELRSRGNVYQAVWFVAPGHTDGDYYAFDGQRLAAKPFTMPVDHVRVSSPFGYRIHPVKGKHLMHTGVDFAAPKGASVVAAGSGTVRFVGFRGGYGKIVVLSHPRGYTTHYAHLSAFARDLRVGAQVTEGQPLGAVGSTGTATGPHLHFEVREHDQPIDPLTLTSRTGASPLTTSQRVAFDSTTGALREKLAALPVDTPALRMALNAEGTSNPAAKRNGSLV</sequence>
<dbReference type="Gene3D" id="2.70.70.10">
    <property type="entry name" value="Glucose Permease (Domain IIA)"/>
    <property type="match status" value="1"/>
</dbReference>
<gene>
    <name evidence="8" type="ORF">F6X42_11945</name>
</gene>
<dbReference type="InterPro" id="IPR016047">
    <property type="entry name" value="M23ase_b-sheet_dom"/>
</dbReference>
<keyword evidence="5" id="KW-0862">Zinc</keyword>
<evidence type="ECO:0000256" key="1">
    <source>
        <dbReference type="ARBA" id="ARBA00001947"/>
    </source>
</evidence>
<keyword evidence="4" id="KW-0378">Hydrolase</keyword>
<evidence type="ECO:0000256" key="3">
    <source>
        <dbReference type="ARBA" id="ARBA00022723"/>
    </source>
</evidence>
<protein>
    <submittedName>
        <fullName evidence="8">M23 family metallopeptidase</fullName>
    </submittedName>
</protein>
<evidence type="ECO:0000259" key="7">
    <source>
        <dbReference type="Pfam" id="PF01551"/>
    </source>
</evidence>
<evidence type="ECO:0000313" key="9">
    <source>
        <dbReference type="Proteomes" id="UP000736373"/>
    </source>
</evidence>
<dbReference type="Pfam" id="PF01551">
    <property type="entry name" value="Peptidase_M23"/>
    <property type="match status" value="1"/>
</dbReference>
<dbReference type="Proteomes" id="UP000736373">
    <property type="component" value="Unassembled WGS sequence"/>
</dbReference>
<comment type="cofactor">
    <cofactor evidence="1">
        <name>Zn(2+)</name>
        <dbReference type="ChEBI" id="CHEBI:29105"/>
    </cofactor>
</comment>
<dbReference type="PANTHER" id="PTHR21666:SF288">
    <property type="entry name" value="CELL DIVISION PROTEIN YTFB"/>
    <property type="match status" value="1"/>
</dbReference>
<evidence type="ECO:0000256" key="5">
    <source>
        <dbReference type="ARBA" id="ARBA00022833"/>
    </source>
</evidence>
<organism evidence="8 9">
    <name type="scientific">Paraburkholderia podalyriae</name>
    <dbReference type="NCBI Taxonomy" id="1938811"/>
    <lineage>
        <taxon>Bacteria</taxon>
        <taxon>Pseudomonadati</taxon>
        <taxon>Pseudomonadota</taxon>
        <taxon>Betaproteobacteria</taxon>
        <taxon>Burkholderiales</taxon>
        <taxon>Burkholderiaceae</taxon>
        <taxon>Paraburkholderia</taxon>
    </lineage>
</organism>
<feature type="domain" description="M23ase beta-sheet core" evidence="7">
    <location>
        <begin position="234"/>
        <end position="330"/>
    </location>
</feature>
<keyword evidence="9" id="KW-1185">Reference proteome</keyword>
<evidence type="ECO:0000256" key="4">
    <source>
        <dbReference type="ARBA" id="ARBA00022801"/>
    </source>
</evidence>
<keyword evidence="3" id="KW-0479">Metal-binding</keyword>
<accession>A0ABR7PLN9</accession>
<comment type="caution">
    <text evidence="8">The sequence shown here is derived from an EMBL/GenBank/DDBJ whole genome shotgun (WGS) entry which is preliminary data.</text>
</comment>
<dbReference type="Gene3D" id="3.10.450.350">
    <property type="match status" value="1"/>
</dbReference>
<evidence type="ECO:0000256" key="6">
    <source>
        <dbReference type="ARBA" id="ARBA00023049"/>
    </source>
</evidence>
<proteinExistence type="predicted"/>
<dbReference type="InterPro" id="IPR011055">
    <property type="entry name" value="Dup_hybrid_motif"/>
</dbReference>
<dbReference type="SUPFAM" id="SSF51261">
    <property type="entry name" value="Duplicated hybrid motif"/>
    <property type="match status" value="1"/>
</dbReference>